<organism evidence="2 3">
    <name type="scientific">Streptomyces ramulosus</name>
    <dbReference type="NCBI Taxonomy" id="47762"/>
    <lineage>
        <taxon>Bacteria</taxon>
        <taxon>Bacillati</taxon>
        <taxon>Actinomycetota</taxon>
        <taxon>Actinomycetes</taxon>
        <taxon>Kitasatosporales</taxon>
        <taxon>Streptomycetaceae</taxon>
        <taxon>Streptomyces</taxon>
    </lineage>
</organism>
<evidence type="ECO:0000313" key="2">
    <source>
        <dbReference type="EMBL" id="MFC5895380.1"/>
    </source>
</evidence>
<dbReference type="Pfam" id="PF01026">
    <property type="entry name" value="TatD_DNase"/>
    <property type="match status" value="1"/>
</dbReference>
<dbReference type="Gene3D" id="3.20.20.140">
    <property type="entry name" value="Metal-dependent hydrolases"/>
    <property type="match status" value="1"/>
</dbReference>
<sequence>MAPHDTGSETAPPTAAGSGTSPKAKDAKDAPPPLPEPLRVPVADSHTHLDMQQGTVEDALAKAASVGVTTVVQVGCDVAGSRWAAETAAAHEAVHAAVALHPNEAPRIVHGDPDGWSRQGAREPGGDAALDEALAVIDALAALPHVRGVGETGLDYFRTGPEGTTAQERSFRAHIEIAKRHGKALVIHDREAHADVLRILREEGAPERTVFHCYSGDAAMAEECAAAGYFLSFAGNVTFKNAGPLREALAVAPAELLLVETDAPFLTPAPFRGRPNAPYLIPVTLRAMAEVKGVTEDALATAVAANTARAFGY</sequence>
<dbReference type="InterPro" id="IPR032466">
    <property type="entry name" value="Metal_Hydrolase"/>
</dbReference>
<name>A0ABW1FMB4_9ACTN</name>
<dbReference type="EC" id="3.1.-.-" evidence="2"/>
<dbReference type="CDD" id="cd01310">
    <property type="entry name" value="TatD_DNAse"/>
    <property type="match status" value="1"/>
</dbReference>
<reference evidence="3" key="1">
    <citation type="journal article" date="2019" name="Int. J. Syst. Evol. Microbiol.">
        <title>The Global Catalogue of Microorganisms (GCM) 10K type strain sequencing project: providing services to taxonomists for standard genome sequencing and annotation.</title>
        <authorList>
            <consortium name="The Broad Institute Genomics Platform"/>
            <consortium name="The Broad Institute Genome Sequencing Center for Infectious Disease"/>
            <person name="Wu L."/>
            <person name="Ma J."/>
        </authorList>
    </citation>
    <scope>NUCLEOTIDE SEQUENCE [LARGE SCALE GENOMIC DNA]</scope>
    <source>
        <strain evidence="3">CGMCC 1.15809</strain>
    </source>
</reference>
<dbReference type="RefSeq" id="WP_345090436.1">
    <property type="nucleotide sequence ID" value="NZ_BAAAWG010000018.1"/>
</dbReference>
<keyword evidence="2" id="KW-0378">Hydrolase</keyword>
<dbReference type="PANTHER" id="PTHR46124">
    <property type="entry name" value="D-AMINOACYL-TRNA DEACYLASE"/>
    <property type="match status" value="1"/>
</dbReference>
<dbReference type="EMBL" id="JBHSPW010000010">
    <property type="protein sequence ID" value="MFC5895380.1"/>
    <property type="molecule type" value="Genomic_DNA"/>
</dbReference>
<protein>
    <submittedName>
        <fullName evidence="2">TatD family hydrolase</fullName>
        <ecNumber evidence="2">3.1.-.-</ecNumber>
    </submittedName>
</protein>
<evidence type="ECO:0000256" key="1">
    <source>
        <dbReference type="SAM" id="MobiDB-lite"/>
    </source>
</evidence>
<dbReference type="InterPro" id="IPR001130">
    <property type="entry name" value="TatD-like"/>
</dbReference>
<dbReference type="GO" id="GO:0016787">
    <property type="term" value="F:hydrolase activity"/>
    <property type="evidence" value="ECO:0007669"/>
    <property type="project" value="UniProtKB-KW"/>
</dbReference>
<comment type="caution">
    <text evidence="2">The sequence shown here is derived from an EMBL/GenBank/DDBJ whole genome shotgun (WGS) entry which is preliminary data.</text>
</comment>
<evidence type="ECO:0000313" key="3">
    <source>
        <dbReference type="Proteomes" id="UP001596241"/>
    </source>
</evidence>
<dbReference type="PANTHER" id="PTHR46124:SF2">
    <property type="entry name" value="D-AMINOACYL-TRNA DEACYLASE"/>
    <property type="match status" value="1"/>
</dbReference>
<feature type="region of interest" description="Disordered" evidence="1">
    <location>
        <begin position="1"/>
        <end position="41"/>
    </location>
</feature>
<dbReference type="SUPFAM" id="SSF51556">
    <property type="entry name" value="Metallo-dependent hydrolases"/>
    <property type="match status" value="1"/>
</dbReference>
<dbReference type="PIRSF" id="PIRSF005902">
    <property type="entry name" value="DNase_TatD"/>
    <property type="match status" value="1"/>
</dbReference>
<accession>A0ABW1FMB4</accession>
<dbReference type="Proteomes" id="UP001596241">
    <property type="component" value="Unassembled WGS sequence"/>
</dbReference>
<keyword evidence="3" id="KW-1185">Reference proteome</keyword>
<gene>
    <name evidence="2" type="ORF">ACFP3M_21520</name>
</gene>
<proteinExistence type="predicted"/>